<dbReference type="EMBL" id="RQYN01000050">
    <property type="protein sequence ID" value="RRD72464.1"/>
    <property type="molecule type" value="Genomic_DNA"/>
</dbReference>
<accession>A0A3P1YN42</accession>
<dbReference type="AlphaFoldDB" id="A0A3P1YN42"/>
<protein>
    <submittedName>
        <fullName evidence="1">Toprim domain-containing protein</fullName>
    </submittedName>
</protein>
<gene>
    <name evidence="1" type="ORF">EII41_11265</name>
</gene>
<organism evidence="1 2">
    <name type="scientific">Tannerella forsythia</name>
    <name type="common">Bacteroides forsythus</name>
    <dbReference type="NCBI Taxonomy" id="28112"/>
    <lineage>
        <taxon>Bacteria</taxon>
        <taxon>Pseudomonadati</taxon>
        <taxon>Bacteroidota</taxon>
        <taxon>Bacteroidia</taxon>
        <taxon>Bacteroidales</taxon>
        <taxon>Tannerellaceae</taxon>
        <taxon>Tannerella</taxon>
    </lineage>
</organism>
<name>A0A3P1YN42_TANFO</name>
<dbReference type="Proteomes" id="UP000279860">
    <property type="component" value="Unassembled WGS sequence"/>
</dbReference>
<evidence type="ECO:0000313" key="2">
    <source>
        <dbReference type="Proteomes" id="UP000279860"/>
    </source>
</evidence>
<comment type="caution">
    <text evidence="1">The sequence shown here is derived from an EMBL/GenBank/DDBJ whole genome shotgun (WGS) entry which is preliminary data.</text>
</comment>
<evidence type="ECO:0000313" key="1">
    <source>
        <dbReference type="EMBL" id="RRD72464.1"/>
    </source>
</evidence>
<dbReference type="Gene3D" id="3.40.1360.10">
    <property type="match status" value="1"/>
</dbReference>
<reference evidence="1 2" key="1">
    <citation type="submission" date="2018-11" db="EMBL/GenBank/DDBJ databases">
        <title>Genomes From Bacteria Associated with the Canine Oral Cavity: a Test Case for Automated Genome-Based Taxonomic Assignment.</title>
        <authorList>
            <person name="Coil D.A."/>
            <person name="Jospin G."/>
            <person name="Darling A.E."/>
            <person name="Wallis C."/>
            <person name="Davis I.J."/>
            <person name="Harris S."/>
            <person name="Eisen J.A."/>
            <person name="Holcombe L.J."/>
            <person name="O'Flynn C."/>
        </authorList>
    </citation>
    <scope>NUCLEOTIDE SEQUENCE [LARGE SCALE GENOMIC DNA]</scope>
    <source>
        <strain evidence="1 2">OH1426_COT-023</strain>
    </source>
</reference>
<sequence>MIVNFDKLKTEISLPDFLLKYGWKFAKGSSPSALKMTDGTQTLVIKKNSVGQYTYWNVHNDFVRGRSIIDFMQEQLFKETGKTPSLREVGVILQRFLEKGEIVLEEDSRYKISKATLDTDAIALLIQRIRPYTGSYLQDRGIDLSTLQTPHFSDTFYTYLYRKEEKVYENTCIKMINEKGLQGISQRAAAFKGMIGAHYDAIAVSKHDPQIPIKGIYVGESMIDCVSHYQMKALNTADNILYISTEGSLTEGQMKLIKKLIEKNNVNEINTLFDNDRQGYIYTIKLSAFLKNNTLLDLGNTSAEALQSMITRIDNISIEMPKQKDWNEDLLSDIHEKYLGKEELKSFL</sequence>
<dbReference type="RefSeq" id="WP_124790661.1">
    <property type="nucleotide sequence ID" value="NZ_RQYN01000050.1"/>
</dbReference>
<dbReference type="Pfam" id="PF13155">
    <property type="entry name" value="Toprim_2"/>
    <property type="match status" value="1"/>
</dbReference>
<proteinExistence type="predicted"/>